<keyword evidence="7" id="KW-0444">Lipid biosynthesis</keyword>
<protein>
    <submittedName>
        <fullName evidence="10">Diacylglycerol kinase</fullName>
        <ecNumber evidence="10">2.7.1.107</ecNumber>
    </submittedName>
</protein>
<dbReference type="Proteomes" id="UP000215332">
    <property type="component" value="Chromosome 1"/>
</dbReference>
<evidence type="ECO:0000256" key="4">
    <source>
        <dbReference type="ARBA" id="ARBA00022741"/>
    </source>
</evidence>
<proteinExistence type="inferred from homology"/>
<accession>A0A239WNU7</accession>
<dbReference type="InterPro" id="IPR045540">
    <property type="entry name" value="YegS/DAGK_C"/>
</dbReference>
<keyword evidence="8" id="KW-1208">Phospholipid metabolism</keyword>
<dbReference type="PANTHER" id="PTHR12358">
    <property type="entry name" value="SPHINGOSINE KINASE"/>
    <property type="match status" value="1"/>
</dbReference>
<dbReference type="InterPro" id="IPR001206">
    <property type="entry name" value="Diacylglycerol_kinase_cat_dom"/>
</dbReference>
<dbReference type="SUPFAM" id="SSF111331">
    <property type="entry name" value="NAD kinase/diacylglycerol kinase-like"/>
    <property type="match status" value="1"/>
</dbReference>
<evidence type="ECO:0000259" key="9">
    <source>
        <dbReference type="PROSITE" id="PS50146"/>
    </source>
</evidence>
<dbReference type="AlphaFoldDB" id="A0A239WNU7"/>
<reference evidence="10 11" key="1">
    <citation type="submission" date="2017-06" db="EMBL/GenBank/DDBJ databases">
        <authorList>
            <consortium name="Pathogen Informatics"/>
        </authorList>
    </citation>
    <scope>NUCLEOTIDE SEQUENCE [LARGE SCALE GENOMIC DNA]</scope>
    <source>
        <strain evidence="10 11">NCTC11865</strain>
    </source>
</reference>
<evidence type="ECO:0000256" key="7">
    <source>
        <dbReference type="ARBA" id="ARBA00023209"/>
    </source>
</evidence>
<dbReference type="EC" id="2.7.1.107" evidence="10"/>
<comment type="similarity">
    <text evidence="2">Belongs to the diacylglycerol/lipid kinase family.</text>
</comment>
<evidence type="ECO:0000256" key="6">
    <source>
        <dbReference type="ARBA" id="ARBA00022840"/>
    </source>
</evidence>
<keyword evidence="4" id="KW-0547">Nucleotide-binding</keyword>
<keyword evidence="7" id="KW-0594">Phospholipid biosynthesis</keyword>
<organism evidence="10 11">
    <name type="scientific">Cutibacterium granulosum</name>
    <dbReference type="NCBI Taxonomy" id="33011"/>
    <lineage>
        <taxon>Bacteria</taxon>
        <taxon>Bacillati</taxon>
        <taxon>Actinomycetota</taxon>
        <taxon>Actinomycetes</taxon>
        <taxon>Propionibacteriales</taxon>
        <taxon>Propionibacteriaceae</taxon>
        <taxon>Cutibacterium</taxon>
    </lineage>
</organism>
<evidence type="ECO:0000313" key="11">
    <source>
        <dbReference type="Proteomes" id="UP000215332"/>
    </source>
</evidence>
<name>A0A239WNU7_9ACTN</name>
<dbReference type="KEGG" id="cgrn:4412665_01274"/>
<dbReference type="eggNOG" id="COG1597">
    <property type="taxonomic scope" value="Bacteria"/>
</dbReference>
<dbReference type="Pfam" id="PF19279">
    <property type="entry name" value="YegS_C"/>
    <property type="match status" value="1"/>
</dbReference>
<keyword evidence="7" id="KW-0443">Lipid metabolism</keyword>
<dbReference type="Gene3D" id="3.40.50.10330">
    <property type="entry name" value="Probable inorganic polyphosphate/atp-NAD kinase, domain 1"/>
    <property type="match status" value="1"/>
</dbReference>
<evidence type="ECO:0000256" key="5">
    <source>
        <dbReference type="ARBA" id="ARBA00022777"/>
    </source>
</evidence>
<dbReference type="PROSITE" id="PS50146">
    <property type="entry name" value="DAGK"/>
    <property type="match status" value="1"/>
</dbReference>
<dbReference type="GO" id="GO:0008654">
    <property type="term" value="P:phospholipid biosynthetic process"/>
    <property type="evidence" value="ECO:0007669"/>
    <property type="project" value="UniProtKB-KW"/>
</dbReference>
<evidence type="ECO:0000256" key="8">
    <source>
        <dbReference type="ARBA" id="ARBA00023264"/>
    </source>
</evidence>
<evidence type="ECO:0000256" key="3">
    <source>
        <dbReference type="ARBA" id="ARBA00022679"/>
    </source>
</evidence>
<dbReference type="InterPro" id="IPR050187">
    <property type="entry name" value="Lipid_Phosphate_FormReg"/>
</dbReference>
<keyword evidence="5 10" id="KW-0418">Kinase</keyword>
<dbReference type="PANTHER" id="PTHR12358:SF54">
    <property type="entry name" value="SPHINGOSINE KINASE RELATED PROTEIN"/>
    <property type="match status" value="1"/>
</dbReference>
<evidence type="ECO:0000256" key="1">
    <source>
        <dbReference type="ARBA" id="ARBA00001946"/>
    </source>
</evidence>
<dbReference type="Pfam" id="PF00781">
    <property type="entry name" value="DAGK_cat"/>
    <property type="match status" value="1"/>
</dbReference>
<feature type="domain" description="DAGKc" evidence="9">
    <location>
        <begin position="42"/>
        <end position="173"/>
    </location>
</feature>
<keyword evidence="3 10" id="KW-0808">Transferase</keyword>
<dbReference type="InterPro" id="IPR017438">
    <property type="entry name" value="ATP-NAD_kinase_N"/>
</dbReference>
<sequence>MTLHQAGHDRDLATCGSPLASSVSRRTGVRQRPCRIVGCMNERAPVVAIVYNPTKFNDSTQWKKSAHQICQQEGWADPLLLATTRDDPGQGMTREAVRQDVDLVCAAGGDGTVRQVATVLAGTRTPMGIIGMGTGNILARNLDLPINDFDKGLRTALRGRRRTIDLGWVSFDGATEQCFTAIIGMGFDADTMANTSEAGKAEYGWIAYIVAALRYLVQPGFRATVTIDGEVCEAQRARSILLCNCGLLPAGIRLVPSARIDDARLDSLALAPHGVVGWLAVAAKVITRSRLGGRLVRHHPCRTAEVRASSPVLAEVDGDTYGKVRRMSVRVQPMALQVRAAV</sequence>
<dbReference type="GO" id="GO:0005524">
    <property type="term" value="F:ATP binding"/>
    <property type="evidence" value="ECO:0007669"/>
    <property type="project" value="UniProtKB-KW"/>
</dbReference>
<dbReference type="EMBL" id="LT906441">
    <property type="protein sequence ID" value="SNV35770.1"/>
    <property type="molecule type" value="Genomic_DNA"/>
</dbReference>
<evidence type="ECO:0000256" key="2">
    <source>
        <dbReference type="ARBA" id="ARBA00005983"/>
    </source>
</evidence>
<comment type="cofactor">
    <cofactor evidence="1">
        <name>Mg(2+)</name>
        <dbReference type="ChEBI" id="CHEBI:18420"/>
    </cofactor>
</comment>
<dbReference type="Gene3D" id="2.60.200.40">
    <property type="match status" value="1"/>
</dbReference>
<gene>
    <name evidence="10" type="primary">dagK</name>
    <name evidence="10" type="ORF">SAMEA4412665_01274</name>
</gene>
<dbReference type="InterPro" id="IPR016064">
    <property type="entry name" value="NAD/diacylglycerol_kinase_sf"/>
</dbReference>
<evidence type="ECO:0000313" key="10">
    <source>
        <dbReference type="EMBL" id="SNV35770.1"/>
    </source>
</evidence>
<keyword evidence="6" id="KW-0067">ATP-binding</keyword>
<dbReference type="GO" id="GO:0004143">
    <property type="term" value="F:ATP-dependent diacylglycerol kinase activity"/>
    <property type="evidence" value="ECO:0007669"/>
    <property type="project" value="UniProtKB-EC"/>
</dbReference>